<keyword evidence="2 5" id="KW-0547">Nucleotide-binding</keyword>
<feature type="region of interest" description="Disordered" evidence="6">
    <location>
        <begin position="642"/>
        <end position="668"/>
    </location>
</feature>
<comment type="caution">
    <text evidence="7">The sequence shown here is derived from an EMBL/GenBank/DDBJ whole genome shotgun (WGS) entry which is preliminary data.</text>
</comment>
<dbReference type="Proteomes" id="UP000617734">
    <property type="component" value="Unassembled WGS sequence"/>
</dbReference>
<evidence type="ECO:0000256" key="4">
    <source>
        <dbReference type="ARBA" id="ARBA00023186"/>
    </source>
</evidence>
<evidence type="ECO:0000313" key="8">
    <source>
        <dbReference type="Proteomes" id="UP000617734"/>
    </source>
</evidence>
<evidence type="ECO:0000256" key="2">
    <source>
        <dbReference type="ARBA" id="ARBA00022741"/>
    </source>
</evidence>
<evidence type="ECO:0000313" key="7">
    <source>
        <dbReference type="EMBL" id="GHH70135.1"/>
    </source>
</evidence>
<dbReference type="InterPro" id="IPR020575">
    <property type="entry name" value="Hsp90_N"/>
</dbReference>
<name>A0A919KR59_9ACTN</name>
<evidence type="ECO:0000256" key="6">
    <source>
        <dbReference type="SAM" id="MobiDB-lite"/>
    </source>
</evidence>
<accession>A0A919KR59</accession>
<dbReference type="GO" id="GO:0005524">
    <property type="term" value="F:ATP binding"/>
    <property type="evidence" value="ECO:0007669"/>
    <property type="project" value="UniProtKB-KW"/>
</dbReference>
<dbReference type="PANTHER" id="PTHR11528">
    <property type="entry name" value="HEAT SHOCK PROTEIN 90 FAMILY MEMBER"/>
    <property type="match status" value="1"/>
</dbReference>
<protein>
    <submittedName>
        <fullName evidence="7">Molecular chaperone HtpG</fullName>
    </submittedName>
</protein>
<dbReference type="SUPFAM" id="SSF55874">
    <property type="entry name" value="ATPase domain of HSP90 chaperone/DNA topoisomerase II/histidine kinase"/>
    <property type="match status" value="1"/>
</dbReference>
<organism evidence="7 8">
    <name type="scientific">Kitasatospora indigofera</name>
    <dbReference type="NCBI Taxonomy" id="67307"/>
    <lineage>
        <taxon>Bacteria</taxon>
        <taxon>Bacillati</taxon>
        <taxon>Actinomycetota</taxon>
        <taxon>Actinomycetes</taxon>
        <taxon>Kitasatosporales</taxon>
        <taxon>Streptomycetaceae</taxon>
        <taxon>Kitasatospora</taxon>
    </lineage>
</organism>
<dbReference type="InterPro" id="IPR020568">
    <property type="entry name" value="Ribosomal_Su5_D2-typ_SF"/>
</dbReference>
<evidence type="ECO:0000256" key="5">
    <source>
        <dbReference type="PIRSR" id="PIRSR002583-1"/>
    </source>
</evidence>
<dbReference type="Gene3D" id="3.30.230.80">
    <property type="match status" value="1"/>
</dbReference>
<feature type="binding site" evidence="5">
    <location>
        <position position="96"/>
    </location>
    <ligand>
        <name>ATP</name>
        <dbReference type="ChEBI" id="CHEBI:30616"/>
    </ligand>
</feature>
<dbReference type="InterPro" id="IPR036890">
    <property type="entry name" value="HATPase_C_sf"/>
</dbReference>
<gene>
    <name evidence="7" type="primary">hsp90xc</name>
    <name evidence="7" type="ORF">GCM10018781_29590</name>
</gene>
<keyword evidence="4" id="KW-0143">Chaperone</keyword>
<reference evidence="7" key="2">
    <citation type="submission" date="2020-09" db="EMBL/GenBank/DDBJ databases">
        <authorList>
            <person name="Sun Q."/>
            <person name="Ohkuma M."/>
        </authorList>
    </citation>
    <scope>NUCLEOTIDE SEQUENCE</scope>
    <source>
        <strain evidence="7">JCM 4646</strain>
    </source>
</reference>
<feature type="binding site" evidence="5">
    <location>
        <position position="60"/>
    </location>
    <ligand>
        <name>ATP</name>
        <dbReference type="ChEBI" id="CHEBI:30616"/>
    </ligand>
</feature>
<dbReference type="GO" id="GO:0016887">
    <property type="term" value="F:ATP hydrolysis activity"/>
    <property type="evidence" value="ECO:0007669"/>
    <property type="project" value="InterPro"/>
</dbReference>
<feature type="compositionally biased region" description="Gly residues" evidence="6">
    <location>
        <begin position="658"/>
        <end position="668"/>
    </location>
</feature>
<sequence>MVQAIVVLAHWGLMSEGHRPGPAPTEDLRTTEVDLGGLVSVLATHLYSTPLVALRELVQNAHDSHTRRRLEDPDGRHAPTIRVRGDSARRTVSIADTGAGLTEPEIHAYLATVGTGYTRLLREVTGNDELIGAFGLGFLSAFSIADEVTVTTTSHREPALGHRYRSRGGEQYSVEPVAARRTPGSVVELTLKTEHAHLAEEQALREVLGRYCVLLGVPVFVGDDERPVNDVPVPWREEPAGDPYAARMRFATAFGRRFEPLAAFPVGPAAGGTDAVGLLWVQDGGTYGSSDNRDLAVYLRGMLLSEDARDLLPSWAGFVGGVVESHRLTPTASREDLQRDEHYRALQQALADAVVDGLYETARLRPAAWRRILARHGQDLLGAALCDDRLFTLLADDVPVPTSQGDLTAGALRAAGGGAVHIALGSGGGFEEMLYRAMQVPIARGDRYAVLPFLRRYAQLRDCRIVELGSEHGNRELFRDPERPLPAEERAWLAAALADEGEQLVPARFEPPGLPLVLVPDREAELKARIEDDQADARIPSAALRLARAFTARTGGEVKARLYLNLAAPAVQDLLTAYRSGHTGAATAAGLLRSLKVIMAAAAGPSGTSPAGDLSAALAGIGTAVSALTAALPAGLPAVPDTLPDLPEALPGARPDASGGGPDEGAGA</sequence>
<dbReference type="SUPFAM" id="SSF54211">
    <property type="entry name" value="Ribosomal protein S5 domain 2-like"/>
    <property type="match status" value="1"/>
</dbReference>
<keyword evidence="8" id="KW-1185">Reference proteome</keyword>
<dbReference type="GO" id="GO:0051082">
    <property type="term" value="F:unfolded protein binding"/>
    <property type="evidence" value="ECO:0007669"/>
    <property type="project" value="InterPro"/>
</dbReference>
<dbReference type="InterPro" id="IPR001404">
    <property type="entry name" value="Hsp90_fam"/>
</dbReference>
<evidence type="ECO:0000256" key="3">
    <source>
        <dbReference type="ARBA" id="ARBA00022840"/>
    </source>
</evidence>
<dbReference type="Pfam" id="PF13589">
    <property type="entry name" value="HATPase_c_3"/>
    <property type="match status" value="1"/>
</dbReference>
<dbReference type="Pfam" id="PF00183">
    <property type="entry name" value="HSP90"/>
    <property type="match status" value="1"/>
</dbReference>
<reference evidence="7" key="1">
    <citation type="journal article" date="2014" name="Int. J. Syst. Evol. Microbiol.">
        <title>Complete genome sequence of Corynebacterium casei LMG S-19264T (=DSM 44701T), isolated from a smear-ripened cheese.</title>
        <authorList>
            <consortium name="US DOE Joint Genome Institute (JGI-PGF)"/>
            <person name="Walter F."/>
            <person name="Albersmeier A."/>
            <person name="Kalinowski J."/>
            <person name="Ruckert C."/>
        </authorList>
    </citation>
    <scope>NUCLEOTIDE SEQUENCE</scope>
    <source>
        <strain evidence="7">JCM 4646</strain>
    </source>
</reference>
<dbReference type="EMBL" id="BNBO01000013">
    <property type="protein sequence ID" value="GHH70135.1"/>
    <property type="molecule type" value="Genomic_DNA"/>
</dbReference>
<dbReference type="PRINTS" id="PR00775">
    <property type="entry name" value="HEATSHOCK90"/>
</dbReference>
<evidence type="ECO:0000256" key="1">
    <source>
        <dbReference type="ARBA" id="ARBA00008239"/>
    </source>
</evidence>
<comment type="similarity">
    <text evidence="1">Belongs to the heat shock protein 90 family.</text>
</comment>
<feature type="binding site" evidence="5">
    <location>
        <position position="56"/>
    </location>
    <ligand>
        <name>ATP</name>
        <dbReference type="ChEBI" id="CHEBI:30616"/>
    </ligand>
</feature>
<dbReference type="GO" id="GO:0140662">
    <property type="term" value="F:ATP-dependent protein folding chaperone"/>
    <property type="evidence" value="ECO:0007669"/>
    <property type="project" value="InterPro"/>
</dbReference>
<dbReference type="AlphaFoldDB" id="A0A919KR59"/>
<proteinExistence type="inferred from homology"/>
<dbReference type="Gene3D" id="3.30.565.10">
    <property type="entry name" value="Histidine kinase-like ATPase, C-terminal domain"/>
    <property type="match status" value="1"/>
</dbReference>
<keyword evidence="3 5" id="KW-0067">ATP-binding</keyword>
<dbReference type="PIRSF" id="PIRSF002583">
    <property type="entry name" value="Hsp90"/>
    <property type="match status" value="1"/>
</dbReference>